<organism evidence="3">
    <name type="scientific">Dissoconium aciculare CBS 342.82</name>
    <dbReference type="NCBI Taxonomy" id="1314786"/>
    <lineage>
        <taxon>Eukaryota</taxon>
        <taxon>Fungi</taxon>
        <taxon>Dikarya</taxon>
        <taxon>Ascomycota</taxon>
        <taxon>Pezizomycotina</taxon>
        <taxon>Dothideomycetes</taxon>
        <taxon>Dothideomycetidae</taxon>
        <taxon>Mycosphaerellales</taxon>
        <taxon>Dissoconiaceae</taxon>
        <taxon>Dissoconium</taxon>
    </lineage>
</organism>
<reference evidence="3" key="2">
    <citation type="submission" date="2020-04" db="EMBL/GenBank/DDBJ databases">
        <authorList>
            <consortium name="NCBI Genome Project"/>
        </authorList>
    </citation>
    <scope>NUCLEOTIDE SEQUENCE</scope>
    <source>
        <strain evidence="3">CBS 342.82</strain>
    </source>
</reference>
<evidence type="ECO:0000313" key="2">
    <source>
        <dbReference type="Proteomes" id="UP000504637"/>
    </source>
</evidence>
<dbReference type="AlphaFoldDB" id="A0A6J3M0V8"/>
<evidence type="ECO:0000256" key="1">
    <source>
        <dbReference type="SAM" id="MobiDB-lite"/>
    </source>
</evidence>
<accession>A0A6J3M0V8</accession>
<sequence length="304" mass="32887">MSRDMSLPYDWTPTTSSEDTWTTTSAPVERNTMPYETSLWPTSGYAAYQDLPSSDDAAWYPAVHGSVVGLSPVLSQMSQNSHTLHFFPELDTFPTGHKVDHFPLPSEAHQWNLSDGLALGSFLTPDACSSLSQGLPSSETTFPDLSVDSPALCAVQQPLLLFPDGQSCESRRSFSEPNVGHGRRLLPRTPQALPMSRSQSSSQYRAIQPHSVVASSTFAETEGNIPVLPKAPASRGATLSEPLAASVCRPTATSEVAYAQDQLSGPEVSSAINSGLPAVYLQTADFEDYRYHGEFDQTCAQPTR</sequence>
<protein>
    <submittedName>
        <fullName evidence="3">Uncharacterized protein</fullName>
    </submittedName>
</protein>
<keyword evidence="2" id="KW-1185">Reference proteome</keyword>
<feature type="compositionally biased region" description="Polar residues" evidence="1">
    <location>
        <begin position="196"/>
        <end position="205"/>
    </location>
</feature>
<proteinExistence type="predicted"/>
<reference evidence="3" key="1">
    <citation type="submission" date="2020-01" db="EMBL/GenBank/DDBJ databases">
        <authorList>
            <consortium name="DOE Joint Genome Institute"/>
            <person name="Haridas S."/>
            <person name="Albert R."/>
            <person name="Binder M."/>
            <person name="Bloem J."/>
            <person name="Labutti K."/>
            <person name="Salamov A."/>
            <person name="Andreopoulos B."/>
            <person name="Baker S.E."/>
            <person name="Barry K."/>
            <person name="Bills G."/>
            <person name="Bluhm B.H."/>
            <person name="Cannon C."/>
            <person name="Castanera R."/>
            <person name="Culley D.E."/>
            <person name="Daum C."/>
            <person name="Ezra D."/>
            <person name="Gonzalez J.B."/>
            <person name="Henrissat B."/>
            <person name="Kuo A."/>
            <person name="Liang C."/>
            <person name="Lipzen A."/>
            <person name="Lutzoni F."/>
            <person name="Magnuson J."/>
            <person name="Mondo S."/>
            <person name="Nolan M."/>
            <person name="Ohm R."/>
            <person name="Pangilinan J."/>
            <person name="Park H.-J."/>
            <person name="Ramirez L."/>
            <person name="Alfaro M."/>
            <person name="Sun H."/>
            <person name="Tritt A."/>
            <person name="Yoshinaga Y."/>
            <person name="Zwiers L.-H."/>
            <person name="Turgeon B.G."/>
            <person name="Goodwin S.B."/>
            <person name="Spatafora J.W."/>
            <person name="Crous P.W."/>
            <person name="Grigoriev I.V."/>
        </authorList>
    </citation>
    <scope>NUCLEOTIDE SEQUENCE</scope>
    <source>
        <strain evidence="3">CBS 342.82</strain>
    </source>
</reference>
<dbReference type="Proteomes" id="UP000504637">
    <property type="component" value="Unplaced"/>
</dbReference>
<feature type="compositionally biased region" description="Low complexity" evidence="1">
    <location>
        <begin position="10"/>
        <end position="22"/>
    </location>
</feature>
<dbReference type="RefSeq" id="XP_033458175.1">
    <property type="nucleotide sequence ID" value="XM_033600086.1"/>
</dbReference>
<dbReference type="GeneID" id="54357886"/>
<gene>
    <name evidence="3" type="ORF">K489DRAFT_266981</name>
</gene>
<feature type="region of interest" description="Disordered" evidence="1">
    <location>
        <begin position="1"/>
        <end position="22"/>
    </location>
</feature>
<feature type="region of interest" description="Disordered" evidence="1">
    <location>
        <begin position="171"/>
        <end position="206"/>
    </location>
</feature>
<reference evidence="3" key="3">
    <citation type="submission" date="2025-08" db="UniProtKB">
        <authorList>
            <consortium name="RefSeq"/>
        </authorList>
    </citation>
    <scope>IDENTIFICATION</scope>
    <source>
        <strain evidence="3">CBS 342.82</strain>
    </source>
</reference>
<evidence type="ECO:0000313" key="3">
    <source>
        <dbReference type="RefSeq" id="XP_033458175.1"/>
    </source>
</evidence>
<name>A0A6J3M0V8_9PEZI</name>